<evidence type="ECO:0000313" key="2">
    <source>
        <dbReference type="Proteomes" id="UP000253083"/>
    </source>
</evidence>
<name>A0A395JET0_9GAMM</name>
<dbReference type="EMBL" id="QNRT01000010">
    <property type="protein sequence ID" value="RBP47042.1"/>
    <property type="molecule type" value="Genomic_DNA"/>
</dbReference>
<dbReference type="InParanoid" id="A0A395JET0"/>
<keyword evidence="2" id="KW-1185">Reference proteome</keyword>
<sequence>MLKYREFSPARNMRRKILMFFKSMLVMVPLVWSMACTYNELVAENSKLAFTSSIPMPGTYGAVECSKGFEAGTIKSASRRFYVCFEPIPNDILIEALPKYKIYLSVFENGTARLCDELVPYQVELSIGILSHHIVAEECYP</sequence>
<evidence type="ECO:0000313" key="1">
    <source>
        <dbReference type="EMBL" id="RBP47042.1"/>
    </source>
</evidence>
<dbReference type="AlphaFoldDB" id="A0A395JET0"/>
<proteinExistence type="predicted"/>
<accession>A0A395JET0</accession>
<protein>
    <submittedName>
        <fullName evidence="1">Uncharacterized protein</fullName>
    </submittedName>
</protein>
<comment type="caution">
    <text evidence="1">The sequence shown here is derived from an EMBL/GenBank/DDBJ whole genome shotgun (WGS) entry which is preliminary data.</text>
</comment>
<reference evidence="1 2" key="1">
    <citation type="submission" date="2018-06" db="EMBL/GenBank/DDBJ databases">
        <title>Genomic Encyclopedia of Type Strains, Phase IV (KMG-IV): sequencing the most valuable type-strain genomes for metagenomic binning, comparative biology and taxonomic classification.</title>
        <authorList>
            <person name="Goeker M."/>
        </authorList>
    </citation>
    <scope>NUCLEOTIDE SEQUENCE [LARGE SCALE GENOMIC DNA]</scope>
    <source>
        <strain evidence="1 2">DSM 24032</strain>
    </source>
</reference>
<dbReference type="Proteomes" id="UP000253083">
    <property type="component" value="Unassembled WGS sequence"/>
</dbReference>
<organism evidence="1 2">
    <name type="scientific">Arenicella xantha</name>
    <dbReference type="NCBI Taxonomy" id="644221"/>
    <lineage>
        <taxon>Bacteria</taxon>
        <taxon>Pseudomonadati</taxon>
        <taxon>Pseudomonadota</taxon>
        <taxon>Gammaproteobacteria</taxon>
        <taxon>Arenicellales</taxon>
        <taxon>Arenicellaceae</taxon>
        <taxon>Arenicella</taxon>
    </lineage>
</organism>
<gene>
    <name evidence="1" type="ORF">DFR28_1105</name>
</gene>